<dbReference type="GO" id="GO:0004820">
    <property type="term" value="F:glycine-tRNA ligase activity"/>
    <property type="evidence" value="ECO:0007669"/>
    <property type="project" value="UniProtKB-UniRule"/>
</dbReference>
<keyword evidence="6 8" id="KW-0648">Protein biosynthesis</keyword>
<dbReference type="RefSeq" id="WP_101309737.1">
    <property type="nucleotide sequence ID" value="NZ_MVDE01000013.1"/>
</dbReference>
<dbReference type="GO" id="GO:0004081">
    <property type="term" value="F:bis(5'-nucleosyl)-tetraphosphatase (asymmetrical) activity"/>
    <property type="evidence" value="ECO:0007669"/>
    <property type="project" value="UniProtKB-ARBA"/>
</dbReference>
<dbReference type="InterPro" id="IPR002315">
    <property type="entry name" value="tRNA-synt_gly"/>
</dbReference>
<dbReference type="Pfam" id="PF00587">
    <property type="entry name" value="tRNA-synt_2b"/>
    <property type="match status" value="1"/>
</dbReference>
<keyword evidence="4 8" id="KW-0547">Nucleotide-binding</keyword>
<feature type="binding site" evidence="8">
    <location>
        <position position="100"/>
    </location>
    <ligand>
        <name>substrate</name>
    </ligand>
</feature>
<evidence type="ECO:0000259" key="9">
    <source>
        <dbReference type="PROSITE" id="PS50862"/>
    </source>
</evidence>
<evidence type="ECO:0000256" key="1">
    <source>
        <dbReference type="ARBA" id="ARBA00008226"/>
    </source>
</evidence>
<dbReference type="FunFam" id="3.40.50.800:FF:000002">
    <property type="entry name" value="Glycine--tRNA ligase"/>
    <property type="match status" value="1"/>
</dbReference>
<feature type="binding site" evidence="8">
    <location>
        <begin position="371"/>
        <end position="375"/>
    </location>
    <ligand>
        <name>substrate</name>
    </ligand>
</feature>
<dbReference type="CDD" id="cd00774">
    <property type="entry name" value="GlyRS-like_core"/>
    <property type="match status" value="1"/>
</dbReference>
<keyword evidence="7 8" id="KW-0030">Aminoacyl-tRNA synthetase</keyword>
<comment type="function">
    <text evidence="8">Catalyzes the attachment of glycine to tRNA(Gly).</text>
</comment>
<feature type="binding site" evidence="8">
    <location>
        <position position="217"/>
    </location>
    <ligand>
        <name>substrate</name>
    </ligand>
</feature>
<dbReference type="GO" id="GO:0070062">
    <property type="term" value="C:extracellular exosome"/>
    <property type="evidence" value="ECO:0007669"/>
    <property type="project" value="UniProtKB-ARBA"/>
</dbReference>
<dbReference type="InterPro" id="IPR002314">
    <property type="entry name" value="aa-tRNA-synt_IIb"/>
</dbReference>
<evidence type="ECO:0000313" key="11">
    <source>
        <dbReference type="Proteomes" id="UP000233618"/>
    </source>
</evidence>
<evidence type="ECO:0000256" key="7">
    <source>
        <dbReference type="ARBA" id="ARBA00023146"/>
    </source>
</evidence>
<keyword evidence="3 8" id="KW-0436">Ligase</keyword>
<keyword evidence="2 8" id="KW-0963">Cytoplasm</keyword>
<keyword evidence="5 8" id="KW-0067">ATP-binding</keyword>
<evidence type="ECO:0000256" key="3">
    <source>
        <dbReference type="ARBA" id="ARBA00022598"/>
    </source>
</evidence>
<dbReference type="PRINTS" id="PR01043">
    <property type="entry name" value="TRNASYNTHGLY"/>
</dbReference>
<dbReference type="HAMAP" id="MF_00253_B">
    <property type="entry name" value="Gly_tRNA_synth_B"/>
    <property type="match status" value="1"/>
</dbReference>
<accession>A0A2N3I8R8</accession>
<dbReference type="InterPro" id="IPR045864">
    <property type="entry name" value="aa-tRNA-synth_II/BPL/LPL"/>
</dbReference>
<comment type="catalytic activity">
    <reaction evidence="8">
        <text>tRNA(Gly) + glycine + ATP = glycyl-tRNA(Gly) + AMP + diphosphate</text>
        <dbReference type="Rhea" id="RHEA:16013"/>
        <dbReference type="Rhea" id="RHEA-COMP:9664"/>
        <dbReference type="Rhea" id="RHEA-COMP:9683"/>
        <dbReference type="ChEBI" id="CHEBI:30616"/>
        <dbReference type="ChEBI" id="CHEBI:33019"/>
        <dbReference type="ChEBI" id="CHEBI:57305"/>
        <dbReference type="ChEBI" id="CHEBI:78442"/>
        <dbReference type="ChEBI" id="CHEBI:78522"/>
        <dbReference type="ChEBI" id="CHEBI:456215"/>
        <dbReference type="EC" id="6.1.1.14"/>
    </reaction>
</comment>
<feature type="binding site" evidence="8">
    <location>
        <begin position="331"/>
        <end position="332"/>
    </location>
    <ligand>
        <name>ATP</name>
        <dbReference type="ChEBI" id="CHEBI:30616"/>
    </ligand>
</feature>
<evidence type="ECO:0000256" key="6">
    <source>
        <dbReference type="ARBA" id="ARBA00022917"/>
    </source>
</evidence>
<dbReference type="Gene3D" id="3.40.50.800">
    <property type="entry name" value="Anticodon-binding domain"/>
    <property type="match status" value="1"/>
</dbReference>
<comment type="similarity">
    <text evidence="1 8">Belongs to the class-II aminoacyl-tRNA synthetase family.</text>
</comment>
<dbReference type="PANTHER" id="PTHR10745:SF8">
    <property type="entry name" value="DNA POLYMERASE SUBUNIT GAMMA-2, MITOCHONDRIAL"/>
    <property type="match status" value="1"/>
</dbReference>
<evidence type="ECO:0000256" key="8">
    <source>
        <dbReference type="HAMAP-Rule" id="MF_00253"/>
    </source>
</evidence>
<dbReference type="GO" id="GO:1990742">
    <property type="term" value="C:microvesicle"/>
    <property type="evidence" value="ECO:0007669"/>
    <property type="project" value="UniProtKB-ARBA"/>
</dbReference>
<dbReference type="NCBIfam" id="TIGR00389">
    <property type="entry name" value="glyS_dimeric"/>
    <property type="match status" value="1"/>
</dbReference>
<keyword evidence="11" id="KW-1185">Reference proteome</keyword>
<dbReference type="Gene3D" id="3.30.40.230">
    <property type="match status" value="1"/>
</dbReference>
<dbReference type="InterPro" id="IPR022961">
    <property type="entry name" value="Gly_tRNA_ligase_bac"/>
</dbReference>
<dbReference type="AlphaFoldDB" id="A0A2N3I8R8"/>
<dbReference type="GO" id="GO:0005737">
    <property type="term" value="C:cytoplasm"/>
    <property type="evidence" value="ECO:0007669"/>
    <property type="project" value="UniProtKB-SubCell"/>
</dbReference>
<dbReference type="InterPro" id="IPR027031">
    <property type="entry name" value="Gly-tRNA_synthase/POLG2"/>
</dbReference>
<protein>
    <recommendedName>
        <fullName evidence="8">Glycine--tRNA ligase</fullName>
        <ecNumber evidence="8">6.1.1.14</ecNumber>
    </recommendedName>
    <alternativeName>
        <fullName evidence="8">Glycyl-tRNA synthetase</fullName>
        <shortName evidence="8">GlyRS</shortName>
    </alternativeName>
</protein>
<feature type="binding site" evidence="8">
    <location>
        <begin position="375"/>
        <end position="378"/>
    </location>
    <ligand>
        <name>ATP</name>
        <dbReference type="ChEBI" id="CHEBI:30616"/>
    </ligand>
</feature>
<comment type="subunit">
    <text evidence="8">Homodimer.</text>
</comment>
<name>A0A2N3I8R8_9BACT</name>
<dbReference type="InterPro" id="IPR033731">
    <property type="entry name" value="GlyRS-like_core"/>
</dbReference>
<dbReference type="Proteomes" id="UP000233618">
    <property type="component" value="Unassembled WGS sequence"/>
</dbReference>
<dbReference type="EC" id="6.1.1.14" evidence="8"/>
<gene>
    <name evidence="8" type="primary">glyQS</name>
    <name evidence="10" type="ORF">BZG01_10205</name>
</gene>
<dbReference type="PANTHER" id="PTHR10745">
    <property type="entry name" value="GLYCYL-TRNA SYNTHETASE/DNA POLYMERASE SUBUNIT GAMMA-2"/>
    <property type="match status" value="1"/>
</dbReference>
<dbReference type="GO" id="GO:0006426">
    <property type="term" value="P:glycyl-tRNA aminoacylation"/>
    <property type="evidence" value="ECO:0007669"/>
    <property type="project" value="UniProtKB-UniRule"/>
</dbReference>
<proteinExistence type="inferred from homology"/>
<dbReference type="EMBL" id="MVDE01000013">
    <property type="protein sequence ID" value="PKQ66643.1"/>
    <property type="molecule type" value="Genomic_DNA"/>
</dbReference>
<dbReference type="InterPro" id="IPR036621">
    <property type="entry name" value="Anticodon-bd_dom_sf"/>
</dbReference>
<feature type="binding site" evidence="8">
    <location>
        <begin position="259"/>
        <end position="264"/>
    </location>
    <ligand>
        <name>ATP</name>
        <dbReference type="ChEBI" id="CHEBI:30616"/>
    </ligand>
</feature>
<dbReference type="PROSITE" id="PS50862">
    <property type="entry name" value="AA_TRNA_LIGASE_II"/>
    <property type="match status" value="1"/>
</dbReference>
<evidence type="ECO:0000256" key="5">
    <source>
        <dbReference type="ARBA" id="ARBA00022840"/>
    </source>
</evidence>
<comment type="subcellular location">
    <subcellularLocation>
        <location evidence="8">Cytoplasm</location>
    </subcellularLocation>
</comment>
<comment type="caution">
    <text evidence="10">The sequence shown here is derived from an EMBL/GenBank/DDBJ whole genome shotgun (WGS) entry which is preliminary data.</text>
</comment>
<evidence type="ECO:0000313" key="10">
    <source>
        <dbReference type="EMBL" id="PKQ66643.1"/>
    </source>
</evidence>
<dbReference type="CDD" id="cd00858">
    <property type="entry name" value="GlyRS_anticodon"/>
    <property type="match status" value="1"/>
</dbReference>
<organism evidence="10 11">
    <name type="scientific">Labilibaculum manganireducens</name>
    <dbReference type="NCBI Taxonomy" id="1940525"/>
    <lineage>
        <taxon>Bacteria</taxon>
        <taxon>Pseudomonadati</taxon>
        <taxon>Bacteroidota</taxon>
        <taxon>Bacteroidia</taxon>
        <taxon>Marinilabiliales</taxon>
        <taxon>Marinifilaceae</taxon>
        <taxon>Labilibaculum</taxon>
    </lineage>
</organism>
<dbReference type="GO" id="GO:0005524">
    <property type="term" value="F:ATP binding"/>
    <property type="evidence" value="ECO:0007669"/>
    <property type="project" value="UniProtKB-UniRule"/>
</dbReference>
<sequence>MAQEDVFKKLVAHCKEYGFVFQSSEIYDGLSAVYDYAQLGVELKNNIKKYWWDSMVKLHENVVGIDSAIFMHPTIWKASGHVDAFNDPLIDNKDSKKRYRADVLIEDLLAKFEGKMDKEVEKAKKKFGESFDEAQFRATNPRVLANKEKMDAVHARFVEALDKNDLDELKQIIIDNEIVCPISGSKNWTDVRQFNLMFSTDMGSTADGSSKIYLRPETAQGIFVNYLNVQKTGRMKIPFGIAQIGKAFRNEIVARQFIFRMREFEQMELQFFVRPGEEMKWFDAWKTTRMSWHKALGFGEEKYRFHDHDKLAHYANAATDVEFKFPFGFKEVEGIHSRTDFDLSQHQEYSGKKIQYFDPELNKSYVPYVVETSIGVDRMFLQIMSEAYIEEKIEKEDGKVDERVVLKLPLALAPVKLCVMPLVKKDGLPDKAREIINDLKFDFNCQYDEKDSIGKRYRRQDAIGTPFCVTVDHQSLEDNTVTIRHRDSMEQERVEISKLFAIVEDHVSMKKLFKQLK</sequence>
<dbReference type="InterPro" id="IPR004154">
    <property type="entry name" value="Anticodon-bd"/>
</dbReference>
<dbReference type="GO" id="GO:0015966">
    <property type="term" value="P:diadenosine tetraphosphate biosynthetic process"/>
    <property type="evidence" value="ECO:0007669"/>
    <property type="project" value="UniProtKB-ARBA"/>
</dbReference>
<evidence type="ECO:0000256" key="2">
    <source>
        <dbReference type="ARBA" id="ARBA00022490"/>
    </source>
</evidence>
<dbReference type="SUPFAM" id="SSF52954">
    <property type="entry name" value="Class II aaRS ABD-related"/>
    <property type="match status" value="1"/>
</dbReference>
<feature type="binding site" evidence="8">
    <location>
        <begin position="264"/>
        <end position="268"/>
    </location>
    <ligand>
        <name>substrate</name>
    </ligand>
</feature>
<feature type="domain" description="Aminoacyl-transfer RNA synthetases class-II family profile" evidence="9">
    <location>
        <begin position="156"/>
        <end position="414"/>
    </location>
</feature>
<feature type="binding site" evidence="8">
    <location>
        <begin position="249"/>
        <end position="251"/>
    </location>
    <ligand>
        <name>ATP</name>
        <dbReference type="ChEBI" id="CHEBI:30616"/>
    </ligand>
</feature>
<evidence type="ECO:0000256" key="4">
    <source>
        <dbReference type="ARBA" id="ARBA00022741"/>
    </source>
</evidence>
<dbReference type="NCBIfam" id="NF003211">
    <property type="entry name" value="PRK04173.1"/>
    <property type="match status" value="1"/>
</dbReference>
<reference evidence="10 11" key="1">
    <citation type="journal article" date="2017" name="Front. Microbiol.">
        <title>Labilibaculum manganireducens gen. nov., sp. nov. and Labilibaculum filiforme sp. nov., Novel Bacteroidetes Isolated from Subsurface Sediments of the Baltic Sea.</title>
        <authorList>
            <person name="Vandieken V."/>
            <person name="Marshall I.P."/>
            <person name="Niemann H."/>
            <person name="Engelen B."/>
            <person name="Cypionka H."/>
        </authorList>
    </citation>
    <scope>NUCLEOTIDE SEQUENCE [LARGE SCALE GENOMIC DNA]</scope>
    <source>
        <strain evidence="10 11">59.10-2M</strain>
    </source>
</reference>
<dbReference type="SUPFAM" id="SSF55681">
    <property type="entry name" value="Class II aaRS and biotin synthetases"/>
    <property type="match status" value="1"/>
</dbReference>
<dbReference type="Gene3D" id="3.30.930.10">
    <property type="entry name" value="Bira Bifunctional Protein, Domain 2"/>
    <property type="match status" value="1"/>
</dbReference>
<dbReference type="Pfam" id="PF03129">
    <property type="entry name" value="HGTP_anticodon"/>
    <property type="match status" value="1"/>
</dbReference>
<dbReference type="InterPro" id="IPR006195">
    <property type="entry name" value="aa-tRNA-synth_II"/>
</dbReference>